<dbReference type="EMBL" id="BMGK01000007">
    <property type="protein sequence ID" value="GGD95380.1"/>
    <property type="molecule type" value="Genomic_DNA"/>
</dbReference>
<feature type="domain" description="PKD/Chitinase" evidence="1">
    <location>
        <begin position="38"/>
        <end position="117"/>
    </location>
</feature>
<dbReference type="SMART" id="SM00089">
    <property type="entry name" value="PKD"/>
    <property type="match status" value="2"/>
</dbReference>
<dbReference type="SUPFAM" id="SSF49785">
    <property type="entry name" value="Galactose-binding domain-like"/>
    <property type="match status" value="2"/>
</dbReference>
<organism evidence="2 3">
    <name type="scientific">Planktosalinus lacus</name>
    <dbReference type="NCBI Taxonomy" id="1526573"/>
    <lineage>
        <taxon>Bacteria</taxon>
        <taxon>Pseudomonadati</taxon>
        <taxon>Bacteroidota</taxon>
        <taxon>Flavobacteriia</taxon>
        <taxon>Flavobacteriales</taxon>
        <taxon>Flavobacteriaceae</taxon>
        <taxon>Planktosalinus</taxon>
    </lineage>
</organism>
<comment type="caution">
    <text evidence="2">The sequence shown here is derived from an EMBL/GenBank/DDBJ whole genome shotgun (WGS) entry which is preliminary data.</text>
</comment>
<dbReference type="InterPro" id="IPR008979">
    <property type="entry name" value="Galactose-bd-like_sf"/>
</dbReference>
<dbReference type="InterPro" id="IPR022409">
    <property type="entry name" value="PKD/Chitinase_dom"/>
</dbReference>
<evidence type="ECO:0000313" key="3">
    <source>
        <dbReference type="Proteomes" id="UP000652231"/>
    </source>
</evidence>
<feature type="domain" description="PKD/Chitinase" evidence="1">
    <location>
        <begin position="123"/>
        <end position="204"/>
    </location>
</feature>
<dbReference type="InterPro" id="IPR013783">
    <property type="entry name" value="Ig-like_fold"/>
</dbReference>
<name>A0A8J2VB13_9FLAO</name>
<dbReference type="AlphaFoldDB" id="A0A8J2VB13"/>
<gene>
    <name evidence="2" type="ORF">GCM10011312_18820</name>
</gene>
<dbReference type="Proteomes" id="UP000652231">
    <property type="component" value="Unassembled WGS sequence"/>
</dbReference>
<reference evidence="2" key="1">
    <citation type="journal article" date="2014" name="Int. J. Syst. Evol. Microbiol.">
        <title>Complete genome sequence of Corynebacterium casei LMG S-19264T (=DSM 44701T), isolated from a smear-ripened cheese.</title>
        <authorList>
            <consortium name="US DOE Joint Genome Institute (JGI-PGF)"/>
            <person name="Walter F."/>
            <person name="Albersmeier A."/>
            <person name="Kalinowski J."/>
            <person name="Ruckert C."/>
        </authorList>
    </citation>
    <scope>NUCLEOTIDE SEQUENCE</scope>
    <source>
        <strain evidence="2">CGMCC 1.12924</strain>
    </source>
</reference>
<accession>A0A8J2VB13</accession>
<evidence type="ECO:0000259" key="1">
    <source>
        <dbReference type="SMART" id="SM00089"/>
    </source>
</evidence>
<protein>
    <recommendedName>
        <fullName evidence="1">PKD/Chitinase domain-containing protein</fullName>
    </recommendedName>
</protein>
<dbReference type="SUPFAM" id="SSF49299">
    <property type="entry name" value="PKD domain"/>
    <property type="match status" value="1"/>
</dbReference>
<keyword evidence="3" id="KW-1185">Reference proteome</keyword>
<dbReference type="PROSITE" id="PS51257">
    <property type="entry name" value="PROKAR_LIPOPROTEIN"/>
    <property type="match status" value="1"/>
</dbReference>
<sequence length="675" mass="72858">MNSIFKIFLILFSGVLLTGCNNDDDFIDFNQDLPTNIDAQFILTTDNSGEVTIIPKGEGANSFIIEFGDGSDASEEIAAGQKVVHIYEEGQYEVIITAKNLAGDTVSITKTLIVSFLPPENLEVTITIDNNNPFLVNVFPTADNAVGFEVYFGEIQDEEPQNIVAGDIAQYTYSTTGVFTITVVALSGGEATLTYSEEIEITDPLVLPIDFESETVNYAFFNFGGGEALGVPVVQNPAPNNVNSSAKVGQYTKVSGSEVWAGTSATLNENIDFSSTQTIAIDVYSPQAGIPVLFKVEKEGDGSIFAESTQNTTVANQWETLTFNLTDINPAESYSVIALFFNFGTSGADEDYYFDNIRLTNPFEIGLPIDFEGGANSYPFVEFGGAPVSIIANPDASGINTSANVAEMLKASGSEPWAGAFIDLDEDVDFGISSTISIKVWSPQANVPFTMKFENPGAGTETEVSVNIPTANQWIELEFDFSGAGTTGNWTRLVLFYNLGTPGAGELIYFDDIEYSGGSGPTSVSVPLTFEGSLDYTWTGFGGAETQVINNPDPSGINTSNRVAELFKDTGAEVWAGSFLDLDEPIDFSNTQQMSMKVWSPINNANVILKLESPATGYEIEVSATTSVANQWHELTFDFSSVSLSENIDRVVIFMDFGNPGNGNTFYFDDIQLEN</sequence>
<evidence type="ECO:0000313" key="2">
    <source>
        <dbReference type="EMBL" id="GGD95380.1"/>
    </source>
</evidence>
<dbReference type="Gene3D" id="2.60.120.260">
    <property type="entry name" value="Galactose-binding domain-like"/>
    <property type="match status" value="3"/>
</dbReference>
<dbReference type="InterPro" id="IPR035986">
    <property type="entry name" value="PKD_dom_sf"/>
</dbReference>
<proteinExistence type="predicted"/>
<dbReference type="Gene3D" id="2.60.40.10">
    <property type="entry name" value="Immunoglobulins"/>
    <property type="match status" value="1"/>
</dbReference>
<reference evidence="2" key="2">
    <citation type="submission" date="2020-09" db="EMBL/GenBank/DDBJ databases">
        <authorList>
            <person name="Sun Q."/>
            <person name="Zhou Y."/>
        </authorList>
    </citation>
    <scope>NUCLEOTIDE SEQUENCE</scope>
    <source>
        <strain evidence="2">CGMCC 1.12924</strain>
    </source>
</reference>
<dbReference type="RefSeq" id="WP_188441870.1">
    <property type="nucleotide sequence ID" value="NZ_BMGK01000007.1"/>
</dbReference>